<proteinExistence type="inferred from homology"/>
<dbReference type="CDD" id="cd07012">
    <property type="entry name" value="PBP2_Bug_TTT"/>
    <property type="match status" value="1"/>
</dbReference>
<comment type="similarity">
    <text evidence="1">Belongs to the UPF0065 (bug) family.</text>
</comment>
<accession>A0A9D2KPH8</accession>
<dbReference type="PIRSF" id="PIRSF017082">
    <property type="entry name" value="YflP"/>
    <property type="match status" value="1"/>
</dbReference>
<dbReference type="Gene3D" id="3.40.190.10">
    <property type="entry name" value="Periplasmic binding protein-like II"/>
    <property type="match status" value="1"/>
</dbReference>
<dbReference type="Proteomes" id="UP000823900">
    <property type="component" value="Unassembled WGS sequence"/>
</dbReference>
<dbReference type="PROSITE" id="PS51257">
    <property type="entry name" value="PROKAR_LIPOPROTEIN"/>
    <property type="match status" value="1"/>
</dbReference>
<reference evidence="4" key="1">
    <citation type="journal article" date="2021" name="PeerJ">
        <title>Extensive microbial diversity within the chicken gut microbiome revealed by metagenomics and culture.</title>
        <authorList>
            <person name="Gilroy R."/>
            <person name="Ravi A."/>
            <person name="Getino M."/>
            <person name="Pursley I."/>
            <person name="Horton D.L."/>
            <person name="Alikhan N.F."/>
            <person name="Baker D."/>
            <person name="Gharbi K."/>
            <person name="Hall N."/>
            <person name="Watson M."/>
            <person name="Adriaenssens E.M."/>
            <person name="Foster-Nyarko E."/>
            <person name="Jarju S."/>
            <person name="Secka A."/>
            <person name="Antonio M."/>
            <person name="Oren A."/>
            <person name="Chaudhuri R.R."/>
            <person name="La Ragione R."/>
            <person name="Hildebrand F."/>
            <person name="Pallen M.J."/>
        </authorList>
    </citation>
    <scope>NUCLEOTIDE SEQUENCE</scope>
    <source>
        <strain evidence="4">CHK178-16964</strain>
    </source>
</reference>
<evidence type="ECO:0000256" key="2">
    <source>
        <dbReference type="SAM" id="MobiDB-lite"/>
    </source>
</evidence>
<dbReference type="Pfam" id="PF03401">
    <property type="entry name" value="TctC"/>
    <property type="match status" value="1"/>
</dbReference>
<comment type="caution">
    <text evidence="4">The sequence shown here is derived from an EMBL/GenBank/DDBJ whole genome shotgun (WGS) entry which is preliminary data.</text>
</comment>
<feature type="chain" id="PRO_5038910243" evidence="3">
    <location>
        <begin position="20"/>
        <end position="355"/>
    </location>
</feature>
<sequence length="355" mass="38294">MKKRTAILLCTAAVMIAAAGCQKKAEPAETTAKEAAQSTESQGTGEDAGETETVGNADFPKKPIQIICPVKAGGDTDYNTRVIAQYLSKYLGVNVIVTNVDGGATILGMQQVLDGEPDGYTMVINGLDAYIPKMMGTTDVCIDSFKTVGIPLFDNTTVLVANSASGYESIADVVEKTKAAPNTIEYAMKIGAANQIYGIAMNKEWGAEFKMMDVGNNSAKMTALLGQQTDTAVLAYALAKDYFATGEFQALCLLGAEKNELLPDVPMPSEYGLKDIDCSKWFWLGVHPDTPDEIVDILSDGLEKVTQDPEFIATMEANYLTVDYIAKEEAQEYANQFYEDTLVPYTEEFLASGTK</sequence>
<dbReference type="SUPFAM" id="SSF53850">
    <property type="entry name" value="Periplasmic binding protein-like II"/>
    <property type="match status" value="1"/>
</dbReference>
<protein>
    <submittedName>
        <fullName evidence="4">Tripartite tricarboxylate transporter substrate binding protein</fullName>
    </submittedName>
</protein>
<keyword evidence="3" id="KW-0732">Signal</keyword>
<evidence type="ECO:0000256" key="1">
    <source>
        <dbReference type="ARBA" id="ARBA00006987"/>
    </source>
</evidence>
<organism evidence="4 5">
    <name type="scientific">Candidatus Lachnoclostridium stercoravium</name>
    <dbReference type="NCBI Taxonomy" id="2838633"/>
    <lineage>
        <taxon>Bacteria</taxon>
        <taxon>Bacillati</taxon>
        <taxon>Bacillota</taxon>
        <taxon>Clostridia</taxon>
        <taxon>Lachnospirales</taxon>
        <taxon>Lachnospiraceae</taxon>
    </lineage>
</organism>
<dbReference type="PANTHER" id="PTHR42928">
    <property type="entry name" value="TRICARBOXYLATE-BINDING PROTEIN"/>
    <property type="match status" value="1"/>
</dbReference>
<dbReference type="InterPro" id="IPR042100">
    <property type="entry name" value="Bug_dom1"/>
</dbReference>
<evidence type="ECO:0000256" key="3">
    <source>
        <dbReference type="SAM" id="SignalP"/>
    </source>
</evidence>
<feature type="region of interest" description="Disordered" evidence="2">
    <location>
        <begin position="30"/>
        <end position="57"/>
    </location>
</feature>
<dbReference type="Gene3D" id="3.40.190.150">
    <property type="entry name" value="Bordetella uptake gene, domain 1"/>
    <property type="match status" value="1"/>
</dbReference>
<evidence type="ECO:0000313" key="5">
    <source>
        <dbReference type="Proteomes" id="UP000823900"/>
    </source>
</evidence>
<reference evidence="4" key="2">
    <citation type="submission" date="2021-04" db="EMBL/GenBank/DDBJ databases">
        <authorList>
            <person name="Gilroy R."/>
        </authorList>
    </citation>
    <scope>NUCLEOTIDE SEQUENCE</scope>
    <source>
        <strain evidence="4">CHK178-16964</strain>
    </source>
</reference>
<gene>
    <name evidence="4" type="ORF">IAA07_13785</name>
</gene>
<name>A0A9D2KPH8_9FIRM</name>
<evidence type="ECO:0000313" key="4">
    <source>
        <dbReference type="EMBL" id="HJA72623.1"/>
    </source>
</evidence>
<dbReference type="PANTHER" id="PTHR42928:SF5">
    <property type="entry name" value="BLR1237 PROTEIN"/>
    <property type="match status" value="1"/>
</dbReference>
<feature type="signal peptide" evidence="3">
    <location>
        <begin position="1"/>
        <end position="19"/>
    </location>
</feature>
<dbReference type="InterPro" id="IPR005064">
    <property type="entry name" value="BUG"/>
</dbReference>
<dbReference type="AlphaFoldDB" id="A0A9D2KPH8"/>
<dbReference type="EMBL" id="DWZA01000109">
    <property type="protein sequence ID" value="HJA72623.1"/>
    <property type="molecule type" value="Genomic_DNA"/>
</dbReference>